<dbReference type="AlphaFoldDB" id="A0A4Y2PB96"/>
<dbReference type="PANTHER" id="PTHR47326:SF1">
    <property type="entry name" value="HTH PSQ-TYPE DOMAIN-CONTAINING PROTEIN"/>
    <property type="match status" value="1"/>
</dbReference>
<gene>
    <name evidence="1" type="ORF">AVEN_254429_1</name>
</gene>
<dbReference type="GO" id="GO:0003676">
    <property type="term" value="F:nucleic acid binding"/>
    <property type="evidence" value="ECO:0007669"/>
    <property type="project" value="InterPro"/>
</dbReference>
<accession>A0A4Y2PB96</accession>
<dbReference type="InterPro" id="IPR036397">
    <property type="entry name" value="RNaseH_sf"/>
</dbReference>
<organism evidence="1 2">
    <name type="scientific">Araneus ventricosus</name>
    <name type="common">Orbweaver spider</name>
    <name type="synonym">Epeira ventricosa</name>
    <dbReference type="NCBI Taxonomy" id="182803"/>
    <lineage>
        <taxon>Eukaryota</taxon>
        <taxon>Metazoa</taxon>
        <taxon>Ecdysozoa</taxon>
        <taxon>Arthropoda</taxon>
        <taxon>Chelicerata</taxon>
        <taxon>Arachnida</taxon>
        <taxon>Araneae</taxon>
        <taxon>Araneomorphae</taxon>
        <taxon>Entelegynae</taxon>
        <taxon>Araneoidea</taxon>
        <taxon>Araneidae</taxon>
        <taxon>Araneus</taxon>
    </lineage>
</organism>
<keyword evidence="2" id="KW-1185">Reference proteome</keyword>
<evidence type="ECO:0000313" key="2">
    <source>
        <dbReference type="Proteomes" id="UP000499080"/>
    </source>
</evidence>
<reference evidence="1 2" key="1">
    <citation type="journal article" date="2019" name="Sci. Rep.">
        <title>Orb-weaving spider Araneus ventricosus genome elucidates the spidroin gene catalogue.</title>
        <authorList>
            <person name="Kono N."/>
            <person name="Nakamura H."/>
            <person name="Ohtoshi R."/>
            <person name="Moran D.A.P."/>
            <person name="Shinohara A."/>
            <person name="Yoshida Y."/>
            <person name="Fujiwara M."/>
            <person name="Mori M."/>
            <person name="Tomita M."/>
            <person name="Arakawa K."/>
        </authorList>
    </citation>
    <scope>NUCLEOTIDE SEQUENCE [LARGE SCALE GENOMIC DNA]</scope>
</reference>
<dbReference type="OrthoDB" id="7787442at2759"/>
<dbReference type="EMBL" id="BGPR01011029">
    <property type="protein sequence ID" value="GBN49255.1"/>
    <property type="molecule type" value="Genomic_DNA"/>
</dbReference>
<dbReference type="PANTHER" id="PTHR47326">
    <property type="entry name" value="TRANSPOSABLE ELEMENT TC3 TRANSPOSASE-LIKE PROTEIN"/>
    <property type="match status" value="1"/>
</dbReference>
<evidence type="ECO:0000313" key="1">
    <source>
        <dbReference type="EMBL" id="GBN49255.1"/>
    </source>
</evidence>
<proteinExistence type="predicted"/>
<protein>
    <submittedName>
        <fullName evidence="1">Uncharacterized protein</fullName>
    </submittedName>
</protein>
<dbReference type="Proteomes" id="UP000499080">
    <property type="component" value="Unassembled WGS sequence"/>
</dbReference>
<comment type="caution">
    <text evidence="1">The sequence shown here is derived from an EMBL/GenBank/DDBJ whole genome shotgun (WGS) entry which is preliminary data.</text>
</comment>
<dbReference type="Gene3D" id="3.30.420.10">
    <property type="entry name" value="Ribonuclease H-like superfamily/Ribonuclease H"/>
    <property type="match status" value="1"/>
</dbReference>
<name>A0A4Y2PB96_ARAVE</name>
<sequence>MQFLTSTIFIQDVSSPHVQRSVKALLLQYFTDERVISCSFSDPWLARSPDLTPCDFWLWVHFKNLVLRGNVATLDDLKNSIALHVRSITTDQLRSAVEHTVETEHTP</sequence>